<evidence type="ECO:0000313" key="10">
    <source>
        <dbReference type="Proteomes" id="UP000271227"/>
    </source>
</evidence>
<dbReference type="HAMAP" id="MF_01057">
    <property type="entry name" value="tRNA_methyltr_TrmB"/>
    <property type="match status" value="1"/>
</dbReference>
<dbReference type="RefSeq" id="WP_121939835.1">
    <property type="nucleotide sequence ID" value="NZ_REFR01000014.1"/>
</dbReference>
<evidence type="ECO:0000256" key="7">
    <source>
        <dbReference type="HAMAP-Rule" id="MF_01057"/>
    </source>
</evidence>
<gene>
    <name evidence="7" type="primary">trmB</name>
    <name evidence="9" type="ORF">BXY39_3193</name>
</gene>
<dbReference type="GO" id="GO:0043527">
    <property type="term" value="C:tRNA methyltransferase complex"/>
    <property type="evidence" value="ECO:0007669"/>
    <property type="project" value="TreeGrafter"/>
</dbReference>
<dbReference type="EC" id="2.1.1.33" evidence="7"/>
<comment type="catalytic activity">
    <reaction evidence="1 7">
        <text>guanosine(46) in tRNA + S-adenosyl-L-methionine = N(7)-methylguanosine(46) in tRNA + S-adenosyl-L-homocysteine</text>
        <dbReference type="Rhea" id="RHEA:42708"/>
        <dbReference type="Rhea" id="RHEA-COMP:10188"/>
        <dbReference type="Rhea" id="RHEA-COMP:10189"/>
        <dbReference type="ChEBI" id="CHEBI:57856"/>
        <dbReference type="ChEBI" id="CHEBI:59789"/>
        <dbReference type="ChEBI" id="CHEBI:74269"/>
        <dbReference type="ChEBI" id="CHEBI:74480"/>
        <dbReference type="EC" id="2.1.1.33"/>
    </reaction>
</comment>
<feature type="region of interest" description="Disordered" evidence="8">
    <location>
        <begin position="1"/>
        <end position="42"/>
    </location>
</feature>
<feature type="binding site" evidence="7">
    <location>
        <position position="196"/>
    </location>
    <ligand>
        <name>substrate</name>
    </ligand>
</feature>
<dbReference type="UniPathway" id="UPA00989"/>
<evidence type="ECO:0000256" key="1">
    <source>
        <dbReference type="ARBA" id="ARBA00000142"/>
    </source>
</evidence>
<feature type="binding site" evidence="7">
    <location>
        <begin position="234"/>
        <end position="237"/>
    </location>
    <ligand>
        <name>substrate</name>
    </ligand>
</feature>
<feature type="binding site" evidence="7">
    <location>
        <position position="86"/>
    </location>
    <ligand>
        <name>S-adenosyl-L-methionine</name>
        <dbReference type="ChEBI" id="CHEBI:59789"/>
    </ligand>
</feature>
<comment type="function">
    <text evidence="2 7">Catalyzes the formation of N(7)-methylguanine at position 46 (m7G46) in tRNA.</text>
</comment>
<evidence type="ECO:0000256" key="3">
    <source>
        <dbReference type="ARBA" id="ARBA00022603"/>
    </source>
</evidence>
<evidence type="ECO:0000256" key="4">
    <source>
        <dbReference type="ARBA" id="ARBA00022679"/>
    </source>
</evidence>
<dbReference type="InParanoid" id="A0A3M0BZ36"/>
<keyword evidence="10" id="KW-1185">Reference proteome</keyword>
<dbReference type="PROSITE" id="PS51625">
    <property type="entry name" value="SAM_MT_TRMB"/>
    <property type="match status" value="1"/>
</dbReference>
<evidence type="ECO:0000256" key="2">
    <source>
        <dbReference type="ARBA" id="ARBA00003015"/>
    </source>
</evidence>
<dbReference type="InterPro" id="IPR003358">
    <property type="entry name" value="tRNA_(Gua-N-7)_MeTrfase_Trmb"/>
</dbReference>
<comment type="pathway">
    <text evidence="7">tRNA modification; N(7)-methylguanine-tRNA biosynthesis.</text>
</comment>
<feature type="binding site" evidence="7">
    <location>
        <position position="164"/>
    </location>
    <ligand>
        <name>substrate</name>
    </ligand>
</feature>
<comment type="caution">
    <text evidence="7">Lacks conserved residue(s) required for the propagation of feature annotation.</text>
</comment>
<feature type="binding site" evidence="7">
    <location>
        <position position="138"/>
    </location>
    <ligand>
        <name>S-adenosyl-L-methionine</name>
        <dbReference type="ChEBI" id="CHEBI:59789"/>
    </ligand>
</feature>
<dbReference type="PANTHER" id="PTHR23417">
    <property type="entry name" value="3-DEOXY-D-MANNO-OCTULOSONIC-ACID TRANSFERASE/TRNA GUANINE-N 7 - -METHYLTRANSFERASE"/>
    <property type="match status" value="1"/>
</dbReference>
<feature type="binding site" evidence="7">
    <location>
        <position position="111"/>
    </location>
    <ligand>
        <name>S-adenosyl-L-methionine</name>
        <dbReference type="ChEBI" id="CHEBI:59789"/>
    </ligand>
</feature>
<keyword evidence="6 7" id="KW-0819">tRNA processing</keyword>
<dbReference type="PANTHER" id="PTHR23417:SF14">
    <property type="entry name" value="PENTACOTRIPEPTIDE-REPEAT REGION OF PRORP DOMAIN-CONTAINING PROTEIN"/>
    <property type="match status" value="1"/>
</dbReference>
<feature type="compositionally biased region" description="Basic and acidic residues" evidence="8">
    <location>
        <begin position="19"/>
        <end position="29"/>
    </location>
</feature>
<dbReference type="Proteomes" id="UP000271227">
    <property type="component" value="Unassembled WGS sequence"/>
</dbReference>
<name>A0A3M0BZ36_9PROT</name>
<dbReference type="Pfam" id="PF02390">
    <property type="entry name" value="Methyltransf_4"/>
    <property type="match status" value="1"/>
</dbReference>
<protein>
    <recommendedName>
        <fullName evidence="7">tRNA (guanine-N(7)-)-methyltransferase</fullName>
        <ecNumber evidence="7">2.1.1.33</ecNumber>
    </recommendedName>
    <alternativeName>
        <fullName evidence="7">tRNA (guanine(46)-N(7))-methyltransferase</fullName>
    </alternativeName>
    <alternativeName>
        <fullName evidence="7">tRNA(m7G46)-methyltransferase</fullName>
    </alternativeName>
</protein>
<dbReference type="OrthoDB" id="9802090at2"/>
<feature type="binding site" evidence="7">
    <location>
        <position position="160"/>
    </location>
    <ligand>
        <name>S-adenosyl-L-methionine</name>
        <dbReference type="ChEBI" id="CHEBI:59789"/>
    </ligand>
</feature>
<comment type="similarity">
    <text evidence="7">Belongs to the class I-like SAM-binding methyltransferase superfamily. TrmB family.</text>
</comment>
<dbReference type="InterPro" id="IPR055361">
    <property type="entry name" value="tRNA_methyltr_TrmB_bact"/>
</dbReference>
<proteinExistence type="inferred from homology"/>
<dbReference type="InterPro" id="IPR029063">
    <property type="entry name" value="SAM-dependent_MTases_sf"/>
</dbReference>
<keyword evidence="3 7" id="KW-0489">Methyltransferase</keyword>
<evidence type="ECO:0000313" key="9">
    <source>
        <dbReference type="EMBL" id="RMB02841.1"/>
    </source>
</evidence>
<dbReference type="SUPFAM" id="SSF53335">
    <property type="entry name" value="S-adenosyl-L-methionine-dependent methyltransferases"/>
    <property type="match status" value="1"/>
</dbReference>
<sequence length="271" mass="30170">MNGSDHIAVGGKPVAAPPGERDGHKDPARRFFGRRKGPSLSARQQSLLAGVGRRIGIGVSSGEYPGALEPRDLFAGLEGGADIWFEIGFGKGEHLAWQAARNPDVGLIGCEPYLNGYVGLLDKIQDKGLGNVRAYADDARHLLWRFPDACLARVFLLHPDPWPKNRHAARRFVRPDNLDLLARVMADGAELRIGTDHPVYRRWTSVHMAAHPDFEWLAEGPDDWRTRPVDWPETRYEVKALEGGATYFRYRRRCRRCAAATATPANMAKTI</sequence>
<dbReference type="FunCoup" id="A0A3M0BZ36">
    <property type="interactions" value="337"/>
</dbReference>
<evidence type="ECO:0000256" key="6">
    <source>
        <dbReference type="ARBA" id="ARBA00022694"/>
    </source>
</evidence>
<dbReference type="Gene3D" id="3.40.50.150">
    <property type="entry name" value="Vaccinia Virus protein VP39"/>
    <property type="match status" value="1"/>
</dbReference>
<dbReference type="EMBL" id="REFR01000014">
    <property type="protein sequence ID" value="RMB02841.1"/>
    <property type="molecule type" value="Genomic_DNA"/>
</dbReference>
<comment type="caution">
    <text evidence="9">The sequence shown here is derived from an EMBL/GenBank/DDBJ whole genome shotgun (WGS) entry which is preliminary data.</text>
</comment>
<keyword evidence="4 7" id="KW-0808">Transferase</keyword>
<dbReference type="AlphaFoldDB" id="A0A3M0BZ36"/>
<keyword evidence="5 7" id="KW-0949">S-adenosyl-L-methionine</keyword>
<accession>A0A3M0BZ36</accession>
<reference evidence="9 10" key="1">
    <citation type="submission" date="2018-10" db="EMBL/GenBank/DDBJ databases">
        <title>Genomic Encyclopedia of Archaeal and Bacterial Type Strains, Phase II (KMG-II): from individual species to whole genera.</title>
        <authorList>
            <person name="Goeker M."/>
        </authorList>
    </citation>
    <scope>NUCLEOTIDE SEQUENCE [LARGE SCALE GENOMIC DNA]</scope>
    <source>
        <strain evidence="9 10">DSM 25217</strain>
    </source>
</reference>
<organism evidence="9 10">
    <name type="scientific">Eilatimonas milleporae</name>
    <dbReference type="NCBI Taxonomy" id="911205"/>
    <lineage>
        <taxon>Bacteria</taxon>
        <taxon>Pseudomonadati</taxon>
        <taxon>Pseudomonadota</taxon>
        <taxon>Alphaproteobacteria</taxon>
        <taxon>Kordiimonadales</taxon>
        <taxon>Kordiimonadaceae</taxon>
        <taxon>Eilatimonas</taxon>
    </lineage>
</organism>
<evidence type="ECO:0000256" key="5">
    <source>
        <dbReference type="ARBA" id="ARBA00022691"/>
    </source>
</evidence>
<evidence type="ECO:0000256" key="8">
    <source>
        <dbReference type="SAM" id="MobiDB-lite"/>
    </source>
</evidence>
<dbReference type="GO" id="GO:0008176">
    <property type="term" value="F:tRNA (guanine(46)-N7)-methyltransferase activity"/>
    <property type="evidence" value="ECO:0007669"/>
    <property type="project" value="UniProtKB-UniRule"/>
</dbReference>